<dbReference type="Gene3D" id="1.10.1520.10">
    <property type="entry name" value="Ribonuclease III domain"/>
    <property type="match status" value="1"/>
</dbReference>
<dbReference type="Pfam" id="PF14622">
    <property type="entry name" value="Ribonucleas_3_3"/>
    <property type="match status" value="1"/>
</dbReference>
<dbReference type="NCBIfam" id="TIGR02191">
    <property type="entry name" value="RNaseIII"/>
    <property type="match status" value="1"/>
</dbReference>
<feature type="domain" description="RNase III" evidence="11">
    <location>
        <begin position="17"/>
        <end position="129"/>
    </location>
</feature>
<keyword evidence="9" id="KW-0699">rRNA-binding</keyword>
<name>A0A928VPD5_9CYAN</name>
<feature type="binding site" evidence="9">
    <location>
        <position position="118"/>
    </location>
    <ligand>
        <name>Mg(2+)</name>
        <dbReference type="ChEBI" id="CHEBI:18420"/>
    </ligand>
</feature>
<evidence type="ECO:0000259" key="10">
    <source>
        <dbReference type="PROSITE" id="PS50137"/>
    </source>
</evidence>
<keyword evidence="9" id="KW-0479">Metal-binding</keyword>
<dbReference type="HAMAP" id="MF_00104">
    <property type="entry name" value="RNase_III"/>
    <property type="match status" value="1"/>
</dbReference>
<evidence type="ECO:0000313" key="12">
    <source>
        <dbReference type="EMBL" id="MBE9032241.1"/>
    </source>
</evidence>
<dbReference type="PANTHER" id="PTHR11207:SF0">
    <property type="entry name" value="RIBONUCLEASE 3"/>
    <property type="match status" value="1"/>
</dbReference>
<dbReference type="RefSeq" id="WP_264327060.1">
    <property type="nucleotide sequence ID" value="NZ_JADEXQ010000095.1"/>
</dbReference>
<reference evidence="12" key="1">
    <citation type="submission" date="2020-10" db="EMBL/GenBank/DDBJ databases">
        <authorList>
            <person name="Castelo-Branco R."/>
            <person name="Eusebio N."/>
            <person name="Adriana R."/>
            <person name="Vieira A."/>
            <person name="Brugerolle De Fraissinette N."/>
            <person name="Rezende De Castro R."/>
            <person name="Schneider M.P."/>
            <person name="Vasconcelos V."/>
            <person name="Leao P.N."/>
        </authorList>
    </citation>
    <scope>NUCLEOTIDE SEQUENCE</scope>
    <source>
        <strain evidence="12">LEGE 11480</strain>
    </source>
</reference>
<feature type="domain" description="DRBM" evidence="10">
    <location>
        <begin position="157"/>
        <end position="226"/>
    </location>
</feature>
<dbReference type="SMART" id="SM00535">
    <property type="entry name" value="RIBOc"/>
    <property type="match status" value="1"/>
</dbReference>
<evidence type="ECO:0000256" key="6">
    <source>
        <dbReference type="ARBA" id="ARBA00022759"/>
    </source>
</evidence>
<dbReference type="CDD" id="cd00593">
    <property type="entry name" value="RIBOc"/>
    <property type="match status" value="1"/>
</dbReference>
<proteinExistence type="inferred from homology"/>
<dbReference type="GO" id="GO:0006364">
    <property type="term" value="P:rRNA processing"/>
    <property type="evidence" value="ECO:0007669"/>
    <property type="project" value="UniProtKB-UniRule"/>
</dbReference>
<sequence length="228" mass="25727">MSELPQYQLPQFRRPVLLEQAMIHRSYVNENPRVRVHNERLEFLGDAILNFLCGEFLYQRYPDLAEGKLTPMRSSLVDEKQLAQFALALDLGSQLRLGRGAERDGGRENPNLLSCAFEALVGAYYLDCDDIDAVREYVTAFFESVVVEVAEPAPEINHKSRFQHWALTEHGENPKYVIVAATGPDHEKEFVAEVQVLGKTYGQGQGRSKQVAEKEAARDALEELGIYG</sequence>
<accession>A0A928VPD5</accession>
<dbReference type="AlphaFoldDB" id="A0A928VPD5"/>
<evidence type="ECO:0000256" key="2">
    <source>
        <dbReference type="ARBA" id="ARBA00010183"/>
    </source>
</evidence>
<keyword evidence="3 9" id="KW-0698">rRNA processing</keyword>
<comment type="caution">
    <text evidence="9">Lacks conserved residue(s) required for the propagation of feature annotation.</text>
</comment>
<dbReference type="GO" id="GO:0019843">
    <property type="term" value="F:rRNA binding"/>
    <property type="evidence" value="ECO:0007669"/>
    <property type="project" value="UniProtKB-KW"/>
</dbReference>
<dbReference type="GO" id="GO:0046872">
    <property type="term" value="F:metal ion binding"/>
    <property type="evidence" value="ECO:0007669"/>
    <property type="project" value="UniProtKB-KW"/>
</dbReference>
<gene>
    <name evidence="9 12" type="primary">rnc</name>
    <name evidence="12" type="ORF">IQ266_21095</name>
</gene>
<evidence type="ECO:0000256" key="5">
    <source>
        <dbReference type="ARBA" id="ARBA00022722"/>
    </source>
</evidence>
<dbReference type="InterPro" id="IPR000999">
    <property type="entry name" value="RNase_III_dom"/>
</dbReference>
<dbReference type="Pfam" id="PF00035">
    <property type="entry name" value="dsrm"/>
    <property type="match status" value="1"/>
</dbReference>
<keyword evidence="9" id="KW-0963">Cytoplasm</keyword>
<keyword evidence="5 9" id="KW-0540">Nuclease</keyword>
<dbReference type="GO" id="GO:0003725">
    <property type="term" value="F:double-stranded RNA binding"/>
    <property type="evidence" value="ECO:0007669"/>
    <property type="project" value="TreeGrafter"/>
</dbReference>
<dbReference type="EMBL" id="JADEXQ010000095">
    <property type="protein sequence ID" value="MBE9032241.1"/>
    <property type="molecule type" value="Genomic_DNA"/>
</dbReference>
<dbReference type="FunFam" id="1.10.1520.10:FF:000001">
    <property type="entry name" value="Ribonuclease 3"/>
    <property type="match status" value="1"/>
</dbReference>
<keyword evidence="7 9" id="KW-0378">Hydrolase</keyword>
<evidence type="ECO:0000313" key="13">
    <source>
        <dbReference type="Proteomes" id="UP000625316"/>
    </source>
</evidence>
<dbReference type="GO" id="GO:0010468">
    <property type="term" value="P:regulation of gene expression"/>
    <property type="evidence" value="ECO:0007669"/>
    <property type="project" value="TreeGrafter"/>
</dbReference>
<keyword evidence="9" id="KW-0819">tRNA processing</keyword>
<dbReference type="GO" id="GO:0006397">
    <property type="term" value="P:mRNA processing"/>
    <property type="evidence" value="ECO:0007669"/>
    <property type="project" value="UniProtKB-UniRule"/>
</dbReference>
<dbReference type="SMART" id="SM00358">
    <property type="entry name" value="DSRM"/>
    <property type="match status" value="1"/>
</dbReference>
<dbReference type="SUPFAM" id="SSF69065">
    <property type="entry name" value="RNase III domain-like"/>
    <property type="match status" value="1"/>
</dbReference>
<dbReference type="EC" id="3.1.26.3" evidence="9"/>
<comment type="subunit">
    <text evidence="9">Homodimer.</text>
</comment>
<keyword evidence="8 9" id="KW-0694">RNA-binding</keyword>
<evidence type="ECO:0000256" key="1">
    <source>
        <dbReference type="ARBA" id="ARBA00000109"/>
    </source>
</evidence>
<keyword evidence="9" id="KW-0460">Magnesium</keyword>
<dbReference type="InterPro" id="IPR011907">
    <property type="entry name" value="RNase_III"/>
</dbReference>
<dbReference type="PROSITE" id="PS50137">
    <property type="entry name" value="DS_RBD"/>
    <property type="match status" value="1"/>
</dbReference>
<feature type="binding site" evidence="9">
    <location>
        <position position="42"/>
    </location>
    <ligand>
        <name>Mg(2+)</name>
        <dbReference type="ChEBI" id="CHEBI:18420"/>
    </ligand>
</feature>
<evidence type="ECO:0000256" key="7">
    <source>
        <dbReference type="ARBA" id="ARBA00022801"/>
    </source>
</evidence>
<keyword evidence="6 9" id="KW-0255">Endonuclease</keyword>
<keyword evidence="13" id="KW-1185">Reference proteome</keyword>
<evidence type="ECO:0000256" key="8">
    <source>
        <dbReference type="ARBA" id="ARBA00022884"/>
    </source>
</evidence>
<dbReference type="Proteomes" id="UP000625316">
    <property type="component" value="Unassembled WGS sequence"/>
</dbReference>
<dbReference type="GO" id="GO:0005737">
    <property type="term" value="C:cytoplasm"/>
    <property type="evidence" value="ECO:0007669"/>
    <property type="project" value="UniProtKB-SubCell"/>
</dbReference>
<evidence type="ECO:0000256" key="4">
    <source>
        <dbReference type="ARBA" id="ARBA00022664"/>
    </source>
</evidence>
<dbReference type="GO" id="GO:0004525">
    <property type="term" value="F:ribonuclease III activity"/>
    <property type="evidence" value="ECO:0007669"/>
    <property type="project" value="UniProtKB-UniRule"/>
</dbReference>
<evidence type="ECO:0000259" key="11">
    <source>
        <dbReference type="PROSITE" id="PS50142"/>
    </source>
</evidence>
<comment type="catalytic activity">
    <reaction evidence="1 9">
        <text>Endonucleolytic cleavage to 5'-phosphomonoester.</text>
        <dbReference type="EC" id="3.1.26.3"/>
    </reaction>
</comment>
<protein>
    <recommendedName>
        <fullName evidence="9">Ribonuclease 3</fullName>
        <ecNumber evidence="9">3.1.26.3</ecNumber>
    </recommendedName>
    <alternativeName>
        <fullName evidence="9">Ribonuclease III</fullName>
        <shortName evidence="9">RNase III</shortName>
    </alternativeName>
</protein>
<dbReference type="PANTHER" id="PTHR11207">
    <property type="entry name" value="RIBONUCLEASE III"/>
    <property type="match status" value="1"/>
</dbReference>
<evidence type="ECO:0000256" key="9">
    <source>
        <dbReference type="HAMAP-Rule" id="MF_00104"/>
    </source>
</evidence>
<dbReference type="GO" id="GO:0008033">
    <property type="term" value="P:tRNA processing"/>
    <property type="evidence" value="ECO:0007669"/>
    <property type="project" value="UniProtKB-KW"/>
</dbReference>
<evidence type="ECO:0000256" key="3">
    <source>
        <dbReference type="ARBA" id="ARBA00022552"/>
    </source>
</evidence>
<comment type="subcellular location">
    <subcellularLocation>
        <location evidence="9">Cytoplasm</location>
    </subcellularLocation>
</comment>
<dbReference type="PROSITE" id="PS00517">
    <property type="entry name" value="RNASE_3_1"/>
    <property type="match status" value="1"/>
</dbReference>
<comment type="caution">
    <text evidence="12">The sequence shown here is derived from an EMBL/GenBank/DDBJ whole genome shotgun (WGS) entry which is preliminary data.</text>
</comment>
<dbReference type="SUPFAM" id="SSF54768">
    <property type="entry name" value="dsRNA-binding domain-like"/>
    <property type="match status" value="1"/>
</dbReference>
<dbReference type="CDD" id="cd10845">
    <property type="entry name" value="DSRM_RNAse_III_family"/>
    <property type="match status" value="1"/>
</dbReference>
<dbReference type="PROSITE" id="PS50142">
    <property type="entry name" value="RNASE_3_2"/>
    <property type="match status" value="1"/>
</dbReference>
<dbReference type="InterPro" id="IPR014720">
    <property type="entry name" value="dsRBD_dom"/>
</dbReference>
<dbReference type="InterPro" id="IPR036389">
    <property type="entry name" value="RNase_III_sf"/>
</dbReference>
<organism evidence="12 13">
    <name type="scientific">Romeriopsis navalis LEGE 11480</name>
    <dbReference type="NCBI Taxonomy" id="2777977"/>
    <lineage>
        <taxon>Bacteria</taxon>
        <taxon>Bacillati</taxon>
        <taxon>Cyanobacteriota</taxon>
        <taxon>Cyanophyceae</taxon>
        <taxon>Leptolyngbyales</taxon>
        <taxon>Leptolyngbyaceae</taxon>
        <taxon>Romeriopsis</taxon>
        <taxon>Romeriopsis navalis</taxon>
    </lineage>
</organism>
<comment type="similarity">
    <text evidence="2">Belongs to the ribonuclease III family.</text>
</comment>
<comment type="function">
    <text evidence="9">Digests double-stranded RNA. Involved in the processing of primary rRNA transcript to yield the immediate precursors to the large and small rRNAs (23S and 16S). Processes some mRNAs, and tRNAs when they are encoded in the rRNA operon. Processes pre-crRNA and tracrRNA of type II CRISPR loci if present in the organism.</text>
</comment>
<comment type="cofactor">
    <cofactor evidence="9">
        <name>Mg(2+)</name>
        <dbReference type="ChEBI" id="CHEBI:18420"/>
    </cofactor>
</comment>
<keyword evidence="4 9" id="KW-0507">mRNA processing</keyword>
<dbReference type="Gene3D" id="3.30.160.20">
    <property type="match status" value="1"/>
</dbReference>
<feature type="active site" evidence="9">
    <location>
        <position position="46"/>
    </location>
</feature>
<dbReference type="FunFam" id="3.30.160.20:FF:000007">
    <property type="entry name" value="Double-stranded RNA-binding protein Staufen homolog 1"/>
    <property type="match status" value="1"/>
</dbReference>
<feature type="active site" evidence="9">
    <location>
        <position position="118"/>
    </location>
</feature>